<dbReference type="InterPro" id="IPR016181">
    <property type="entry name" value="Acyl_CoA_acyltransferase"/>
</dbReference>
<keyword evidence="7 15" id="KW-0863">Zinc-finger</keyword>
<dbReference type="InterPro" id="IPR040706">
    <property type="entry name" value="Zf-MYST"/>
</dbReference>
<sequence length="635" mass="71372">MSVTLAQKAGHASKKTAAGRRQHGVVKSRGISRAQGRVQLCAFCLGSEEKNRVTGQPEKLITCTECGSCGHPSCMHWDAGGKKQAVVQTYDWHCMECKTCEVCLDKGDDEQIMFCDRCDRGWHLYCLRPALTKPPRGLWYCPTCQESPAPKTAKGRATRASPARSESPKPATVVRLRRPQSETQPRKRPRLIESDDDEDDDDADEDDDEEVQPEDEPFAGLLSGDDALTHLNAPNADDVARFQSSKRAAEEQLGGAVSTQSGALARLPPRAASVAREERFSSPASSRTDDSGVENGVAQPVRMIRFGKYDIDTWFQAPFPEEYSSVPGGRLWVCEFCLKYMKSRFMATRHRLKCIMSYPPGQEIYRANNISVFEVDGSKSKIYCQNLCLLAKLFLDHKTLYYDVEPFLFYVFVESDATGSHFVGYFSKEKRSPMDYNVSCIMTLPIHQRRGWGYFLIEISYLLSQKEGRLGSPEKPLSDLGFLTYRSYWTLAVYRVLVDAPSSLDLQGTLHTHPEICTATGMKMEDVLYTLQDRNILVPFHNGTEHARLPPQFFTPPEGAKAPAREPDAPPVNDYRLEYDRAELRAYLERHDAKAYVRVDPDKLRWTPFLLARPRAALDTTDAAASLAETDKKSA</sequence>
<dbReference type="InterPro" id="IPR036388">
    <property type="entry name" value="WH-like_DNA-bd_sf"/>
</dbReference>
<dbReference type="InterPro" id="IPR019786">
    <property type="entry name" value="Zinc_finger_PHD-type_CS"/>
</dbReference>
<dbReference type="FunFam" id="3.40.630.30:FF:000001">
    <property type="entry name" value="Histone acetyltransferase"/>
    <property type="match status" value="1"/>
</dbReference>
<feature type="domain" description="PHD-type" evidence="18">
    <location>
        <begin position="38"/>
        <end position="100"/>
    </location>
</feature>
<keyword evidence="5" id="KW-0479">Metal-binding</keyword>
<evidence type="ECO:0000256" key="8">
    <source>
        <dbReference type="ARBA" id="ARBA00022833"/>
    </source>
</evidence>
<dbReference type="GO" id="GO:0005634">
    <property type="term" value="C:nucleus"/>
    <property type="evidence" value="ECO:0007669"/>
    <property type="project" value="UniProtKB-SubCell"/>
</dbReference>
<dbReference type="Gene3D" id="1.10.10.10">
    <property type="entry name" value="Winged helix-like DNA-binding domain superfamily/Winged helix DNA-binding domain"/>
    <property type="match status" value="1"/>
</dbReference>
<dbReference type="FunFam" id="3.30.60.60:FF:000001">
    <property type="entry name" value="Histone acetyltransferase"/>
    <property type="match status" value="1"/>
</dbReference>
<dbReference type="Gene3D" id="3.30.60.60">
    <property type="entry name" value="N-acetyl transferase-like"/>
    <property type="match status" value="1"/>
</dbReference>
<dbReference type="Proteomes" id="UP001214603">
    <property type="component" value="Chromosome 4"/>
</dbReference>
<dbReference type="GO" id="GO:0004402">
    <property type="term" value="F:histone acetyltransferase activity"/>
    <property type="evidence" value="ECO:0007669"/>
    <property type="project" value="InterPro"/>
</dbReference>
<comment type="similarity">
    <text evidence="2 16">Belongs to the MYST (SAS/MOZ) family.</text>
</comment>
<dbReference type="SUPFAM" id="SSF55729">
    <property type="entry name" value="Acyl-CoA N-acyltransferases (Nat)"/>
    <property type="match status" value="1"/>
</dbReference>
<evidence type="ECO:0000256" key="2">
    <source>
        <dbReference type="ARBA" id="ARBA00010107"/>
    </source>
</evidence>
<dbReference type="InterPro" id="IPR001965">
    <property type="entry name" value="Znf_PHD"/>
</dbReference>
<dbReference type="GO" id="GO:0006357">
    <property type="term" value="P:regulation of transcription by RNA polymerase II"/>
    <property type="evidence" value="ECO:0007669"/>
    <property type="project" value="TreeGrafter"/>
</dbReference>
<evidence type="ECO:0000256" key="11">
    <source>
        <dbReference type="ARBA" id="ARBA00023015"/>
    </source>
</evidence>
<dbReference type="InterPro" id="IPR011011">
    <property type="entry name" value="Znf_FYVE_PHD"/>
</dbReference>
<proteinExistence type="inferred from homology"/>
<feature type="domain" description="MYST-type HAT" evidence="19">
    <location>
        <begin position="296"/>
        <end position="608"/>
    </location>
</feature>
<feature type="region of interest" description="Disordered" evidence="17">
    <location>
        <begin position="148"/>
        <end position="294"/>
    </location>
</feature>
<name>A0AAF0E1K3_9BASI</name>
<dbReference type="Pfam" id="PF17772">
    <property type="entry name" value="zf-MYST"/>
    <property type="match status" value="1"/>
</dbReference>
<keyword evidence="13 16" id="KW-0539">Nucleus</keyword>
<evidence type="ECO:0000256" key="6">
    <source>
        <dbReference type="ARBA" id="ARBA00022737"/>
    </source>
</evidence>
<keyword evidence="21" id="KW-1185">Reference proteome</keyword>
<dbReference type="GO" id="GO:0008270">
    <property type="term" value="F:zinc ion binding"/>
    <property type="evidence" value="ECO:0007669"/>
    <property type="project" value="UniProtKB-KW"/>
</dbReference>
<evidence type="ECO:0000259" key="19">
    <source>
        <dbReference type="PROSITE" id="PS51726"/>
    </source>
</evidence>
<dbReference type="PROSITE" id="PS01359">
    <property type="entry name" value="ZF_PHD_1"/>
    <property type="match status" value="1"/>
</dbReference>
<dbReference type="CDD" id="cd15526">
    <property type="entry name" value="PHD1_MOZ_d4"/>
    <property type="match status" value="1"/>
</dbReference>
<evidence type="ECO:0000313" key="21">
    <source>
        <dbReference type="Proteomes" id="UP001214603"/>
    </source>
</evidence>
<dbReference type="GO" id="GO:0003682">
    <property type="term" value="F:chromatin binding"/>
    <property type="evidence" value="ECO:0007669"/>
    <property type="project" value="TreeGrafter"/>
</dbReference>
<keyword evidence="6" id="KW-0677">Repeat</keyword>
<evidence type="ECO:0000256" key="10">
    <source>
        <dbReference type="ARBA" id="ARBA00022990"/>
    </source>
</evidence>
<evidence type="ECO:0000256" key="16">
    <source>
        <dbReference type="RuleBase" id="RU361211"/>
    </source>
</evidence>
<dbReference type="SMART" id="SM00184">
    <property type="entry name" value="RING"/>
    <property type="match status" value="2"/>
</dbReference>
<dbReference type="Pfam" id="PF01853">
    <property type="entry name" value="MOZ_SAS"/>
    <property type="match status" value="1"/>
</dbReference>
<comment type="catalytic activity">
    <reaction evidence="16">
        <text>L-lysyl-[protein] + acetyl-CoA = N(6)-acetyl-L-lysyl-[protein] + CoA + H(+)</text>
        <dbReference type="Rhea" id="RHEA:45948"/>
        <dbReference type="Rhea" id="RHEA-COMP:9752"/>
        <dbReference type="Rhea" id="RHEA-COMP:10731"/>
        <dbReference type="ChEBI" id="CHEBI:15378"/>
        <dbReference type="ChEBI" id="CHEBI:29969"/>
        <dbReference type="ChEBI" id="CHEBI:57287"/>
        <dbReference type="ChEBI" id="CHEBI:57288"/>
        <dbReference type="ChEBI" id="CHEBI:61930"/>
        <dbReference type="EC" id="2.3.1.48"/>
    </reaction>
</comment>
<evidence type="ECO:0000313" key="20">
    <source>
        <dbReference type="EMBL" id="WFD03442.1"/>
    </source>
</evidence>
<keyword evidence="8" id="KW-0862">Zinc</keyword>
<feature type="compositionally biased region" description="Basic residues" evidence="17">
    <location>
        <begin position="11"/>
        <end position="26"/>
    </location>
</feature>
<dbReference type="InterPro" id="IPR019787">
    <property type="entry name" value="Znf_PHD-finger"/>
</dbReference>
<dbReference type="AlphaFoldDB" id="A0AAF0E1K3"/>
<keyword evidence="12" id="KW-0804">Transcription</keyword>
<evidence type="ECO:0000259" key="18">
    <source>
        <dbReference type="PROSITE" id="PS50016"/>
    </source>
</evidence>
<keyword evidence="10" id="KW-0007">Acetylation</keyword>
<dbReference type="InterPro" id="IPR002717">
    <property type="entry name" value="HAT_MYST-type"/>
</dbReference>
<dbReference type="FunFam" id="3.30.40.10:FF:000005">
    <property type="entry name" value="zinc finger protein isoform X1"/>
    <property type="match status" value="1"/>
</dbReference>
<dbReference type="SMART" id="SM00249">
    <property type="entry name" value="PHD"/>
    <property type="match status" value="2"/>
</dbReference>
<evidence type="ECO:0000256" key="7">
    <source>
        <dbReference type="ARBA" id="ARBA00022771"/>
    </source>
</evidence>
<evidence type="ECO:0000256" key="12">
    <source>
        <dbReference type="ARBA" id="ARBA00023163"/>
    </source>
</evidence>
<feature type="domain" description="PHD-type" evidence="18">
    <location>
        <begin position="97"/>
        <end position="147"/>
    </location>
</feature>
<dbReference type="GO" id="GO:1990467">
    <property type="term" value="C:NuA3a histone acetyltransferase complex"/>
    <property type="evidence" value="ECO:0007669"/>
    <property type="project" value="TreeGrafter"/>
</dbReference>
<dbReference type="Pfam" id="PF00628">
    <property type="entry name" value="PHD"/>
    <property type="match status" value="1"/>
</dbReference>
<dbReference type="InterPro" id="IPR001841">
    <property type="entry name" value="Znf_RING"/>
</dbReference>
<dbReference type="GO" id="GO:0031507">
    <property type="term" value="P:heterochromatin formation"/>
    <property type="evidence" value="ECO:0007669"/>
    <property type="project" value="UniProtKB-ARBA"/>
</dbReference>
<dbReference type="PROSITE" id="PS51726">
    <property type="entry name" value="MYST_HAT"/>
    <property type="match status" value="1"/>
</dbReference>
<evidence type="ECO:0000256" key="14">
    <source>
        <dbReference type="PIRSR" id="PIRSR602717-51"/>
    </source>
</evidence>
<evidence type="ECO:0000256" key="4">
    <source>
        <dbReference type="ARBA" id="ARBA00022679"/>
    </source>
</evidence>
<feature type="region of interest" description="Disordered" evidence="17">
    <location>
        <begin position="1"/>
        <end position="30"/>
    </location>
</feature>
<evidence type="ECO:0000256" key="9">
    <source>
        <dbReference type="ARBA" id="ARBA00022853"/>
    </source>
</evidence>
<evidence type="ECO:0000256" key="17">
    <source>
        <dbReference type="SAM" id="MobiDB-lite"/>
    </source>
</evidence>
<dbReference type="PANTHER" id="PTHR10615">
    <property type="entry name" value="HISTONE ACETYLTRANSFERASE"/>
    <property type="match status" value="1"/>
</dbReference>
<reference evidence="20" key="1">
    <citation type="submission" date="2023-03" db="EMBL/GenBank/DDBJ databases">
        <title>Mating type loci evolution in Malassezia.</title>
        <authorList>
            <person name="Coelho M.A."/>
        </authorList>
    </citation>
    <scope>NUCLEOTIDE SEQUENCE</scope>
    <source>
        <strain evidence="20">CBS 7876</strain>
    </source>
</reference>
<dbReference type="GO" id="GO:0003712">
    <property type="term" value="F:transcription coregulator activity"/>
    <property type="evidence" value="ECO:0007669"/>
    <property type="project" value="TreeGrafter"/>
</dbReference>
<evidence type="ECO:0000256" key="15">
    <source>
        <dbReference type="PROSITE-ProRule" id="PRU00146"/>
    </source>
</evidence>
<keyword evidence="9" id="KW-0156">Chromatin regulator</keyword>
<evidence type="ECO:0000256" key="13">
    <source>
        <dbReference type="ARBA" id="ARBA00023242"/>
    </source>
</evidence>
<protein>
    <recommendedName>
        <fullName evidence="3 16">Histone acetyltransferase</fullName>
        <ecNumber evidence="3 16">2.3.1.48</ecNumber>
    </recommendedName>
</protein>
<dbReference type="InterPro" id="IPR013083">
    <property type="entry name" value="Znf_RING/FYVE/PHD"/>
</dbReference>
<keyword evidence="11" id="KW-0805">Transcription regulation</keyword>
<evidence type="ECO:0000256" key="5">
    <source>
        <dbReference type="ARBA" id="ARBA00022723"/>
    </source>
</evidence>
<dbReference type="PANTHER" id="PTHR10615:SF161">
    <property type="entry name" value="HISTONE ACETYLTRANSFERASE KAT7"/>
    <property type="match status" value="1"/>
</dbReference>
<keyword evidence="4 20" id="KW-0808">Transferase</keyword>
<dbReference type="Gene3D" id="3.30.40.10">
    <property type="entry name" value="Zinc/RING finger domain, C3HC4 (zinc finger)"/>
    <property type="match status" value="1"/>
</dbReference>
<keyword evidence="20" id="KW-0012">Acyltransferase</keyword>
<organism evidence="20 21">
    <name type="scientific">Malassezia obtusa</name>
    <dbReference type="NCBI Taxonomy" id="76774"/>
    <lineage>
        <taxon>Eukaryota</taxon>
        <taxon>Fungi</taxon>
        <taxon>Dikarya</taxon>
        <taxon>Basidiomycota</taxon>
        <taxon>Ustilaginomycotina</taxon>
        <taxon>Malasseziomycetes</taxon>
        <taxon>Malasseziales</taxon>
        <taxon>Malasseziaceae</taxon>
        <taxon>Malassezia</taxon>
    </lineage>
</organism>
<evidence type="ECO:0000256" key="3">
    <source>
        <dbReference type="ARBA" id="ARBA00013184"/>
    </source>
</evidence>
<dbReference type="PROSITE" id="PS50016">
    <property type="entry name" value="ZF_PHD_2"/>
    <property type="match status" value="2"/>
</dbReference>
<dbReference type="InterPro" id="IPR050603">
    <property type="entry name" value="MYST_HAT"/>
</dbReference>
<accession>A0AAF0E1K3</accession>
<feature type="compositionally biased region" description="Acidic residues" evidence="17">
    <location>
        <begin position="194"/>
        <end position="217"/>
    </location>
</feature>
<evidence type="ECO:0000256" key="1">
    <source>
        <dbReference type="ARBA" id="ARBA00004123"/>
    </source>
</evidence>
<comment type="subcellular location">
    <subcellularLocation>
        <location evidence="1 16">Nucleus</location>
    </subcellularLocation>
</comment>
<feature type="active site" description="Proton donor/acceptor" evidence="14">
    <location>
        <position position="474"/>
    </location>
</feature>
<dbReference type="EMBL" id="CP119937">
    <property type="protein sequence ID" value="WFD03442.1"/>
    <property type="molecule type" value="Genomic_DNA"/>
</dbReference>
<dbReference type="EC" id="2.3.1.48" evidence="3 16"/>
<gene>
    <name evidence="20" type="primary">SAS3</name>
    <name evidence="20" type="ORF">MOBT1_002131</name>
</gene>
<dbReference type="SUPFAM" id="SSF57903">
    <property type="entry name" value="FYVE/PHD zinc finger"/>
    <property type="match status" value="1"/>
</dbReference>
<dbReference type="Gene3D" id="3.40.630.30">
    <property type="match status" value="1"/>
</dbReference>